<comment type="caution">
    <text evidence="1">The sequence shown here is derived from an EMBL/GenBank/DDBJ whole genome shotgun (WGS) entry which is preliminary data.</text>
</comment>
<dbReference type="EMBL" id="JABXYR010000001">
    <property type="protein sequence ID" value="NWO22939.1"/>
    <property type="molecule type" value="Genomic_DNA"/>
</dbReference>
<organism evidence="1 2">
    <name type="scientific">Mogibacterium timidum</name>
    <dbReference type="NCBI Taxonomy" id="35519"/>
    <lineage>
        <taxon>Bacteria</taxon>
        <taxon>Bacillati</taxon>
        <taxon>Bacillota</taxon>
        <taxon>Clostridia</taxon>
        <taxon>Peptostreptococcales</taxon>
        <taxon>Anaerovoracaceae</taxon>
        <taxon>Mogibacterium</taxon>
    </lineage>
</organism>
<sequence>MTYERFYFGRLNTQILKDIDAEHKTKMKQLIKEINQGSWTEKQKKRQKNSIISNIALYRCFIDKGLSKNEAKELVKEYSFYVAEKAHKLLKTFFHIPGFFRLFCLFMKKGMSGDEIWKSRILSDDGRCYRVDVLKCLWADTCKFFECPELCEIFCLCDHIVFGNIKGLVFERSRTLGMNGEKCDFCFMNGKGKNR</sequence>
<protein>
    <submittedName>
        <fullName evidence="1">L-2-amino-thiazoline-4-carboxylic acid hydrolase</fullName>
    </submittedName>
</protein>
<accession>A0A7Y9B0A6</accession>
<dbReference type="Pfam" id="PF14196">
    <property type="entry name" value="ATC_hydrolase"/>
    <property type="match status" value="1"/>
</dbReference>
<dbReference type="AlphaFoldDB" id="A0A7Y9B0A6"/>
<dbReference type="RefSeq" id="WP_009644473.1">
    <property type="nucleotide sequence ID" value="NZ_CAUTAN010000006.1"/>
</dbReference>
<gene>
    <name evidence="1" type="ORF">HW270_02440</name>
</gene>
<dbReference type="Proteomes" id="UP000526307">
    <property type="component" value="Unassembled WGS sequence"/>
</dbReference>
<dbReference type="InterPro" id="IPR026002">
    <property type="entry name" value="ATC_hydrolase-like"/>
</dbReference>
<evidence type="ECO:0000313" key="2">
    <source>
        <dbReference type="Proteomes" id="UP000526307"/>
    </source>
</evidence>
<keyword evidence="1" id="KW-0378">Hydrolase</keyword>
<evidence type="ECO:0000313" key="1">
    <source>
        <dbReference type="EMBL" id="NWO22939.1"/>
    </source>
</evidence>
<proteinExistence type="predicted"/>
<dbReference type="GO" id="GO:0016787">
    <property type="term" value="F:hydrolase activity"/>
    <property type="evidence" value="ECO:0007669"/>
    <property type="project" value="UniProtKB-KW"/>
</dbReference>
<keyword evidence="2" id="KW-1185">Reference proteome</keyword>
<reference evidence="1 2" key="1">
    <citation type="submission" date="2020-06" db="EMBL/GenBank/DDBJ databases">
        <title>Mogibacterium timidum strain W9173 genomic sequence.</title>
        <authorList>
            <person name="Wade W.G."/>
            <person name="Johnston C.D."/>
            <person name="Chen T."/>
            <person name="Dewhirst F.E."/>
        </authorList>
    </citation>
    <scope>NUCLEOTIDE SEQUENCE [LARGE SCALE GENOMIC DNA]</scope>
    <source>
        <strain evidence="1 2">W9173</strain>
    </source>
</reference>
<name>A0A7Y9B0A6_9FIRM</name>